<evidence type="ECO:0000256" key="7">
    <source>
        <dbReference type="ARBA" id="ARBA00022777"/>
    </source>
</evidence>
<evidence type="ECO:0000256" key="9">
    <source>
        <dbReference type="ARBA" id="ARBA00022842"/>
    </source>
</evidence>
<dbReference type="InterPro" id="IPR050187">
    <property type="entry name" value="Lipid_Phosphate_FormReg"/>
</dbReference>
<evidence type="ECO:0000256" key="6">
    <source>
        <dbReference type="ARBA" id="ARBA00022741"/>
    </source>
</evidence>
<dbReference type="EMBL" id="QLQD01000046">
    <property type="protein sequence ID" value="RLU57124.1"/>
    <property type="molecule type" value="Genomic_DNA"/>
</dbReference>
<evidence type="ECO:0000259" key="13">
    <source>
        <dbReference type="PROSITE" id="PS50146"/>
    </source>
</evidence>
<organism evidence="15 17">
    <name type="scientific">Streptococcus iniae</name>
    <name type="common">Streptococcus shiloi</name>
    <dbReference type="NCBI Taxonomy" id="1346"/>
    <lineage>
        <taxon>Bacteria</taxon>
        <taxon>Bacillati</taxon>
        <taxon>Bacillota</taxon>
        <taxon>Bacilli</taxon>
        <taxon>Lactobacillales</taxon>
        <taxon>Streptococcaceae</taxon>
        <taxon>Streptococcus</taxon>
    </lineage>
</organism>
<evidence type="ECO:0000313" key="15">
    <source>
        <dbReference type="EMBL" id="RLU57124.1"/>
    </source>
</evidence>
<dbReference type="NCBIfam" id="TIGR00147">
    <property type="entry name" value="YegS/Rv2252/BmrU family lipid kinase"/>
    <property type="match status" value="1"/>
</dbReference>
<evidence type="ECO:0000256" key="5">
    <source>
        <dbReference type="ARBA" id="ARBA00022723"/>
    </source>
</evidence>
<gene>
    <name evidence="15" type="ORF">DIY07_05000</name>
    <name evidence="14" type="ORF">DQ08_04610</name>
</gene>
<dbReference type="eggNOG" id="COG1597">
    <property type="taxonomic scope" value="Bacteria"/>
</dbReference>
<dbReference type="GO" id="GO:0005886">
    <property type="term" value="C:plasma membrane"/>
    <property type="evidence" value="ECO:0007669"/>
    <property type="project" value="TreeGrafter"/>
</dbReference>
<evidence type="ECO:0000256" key="4">
    <source>
        <dbReference type="ARBA" id="ARBA00022679"/>
    </source>
</evidence>
<dbReference type="AlphaFoldDB" id="A0A1J0MYX3"/>
<evidence type="ECO:0000256" key="8">
    <source>
        <dbReference type="ARBA" id="ARBA00022840"/>
    </source>
</evidence>
<dbReference type="Proteomes" id="UP000025245">
    <property type="component" value="Chromosome"/>
</dbReference>
<evidence type="ECO:0000313" key="14">
    <source>
        <dbReference type="EMBL" id="AHY15748.1"/>
    </source>
</evidence>
<keyword evidence="3" id="KW-0444">Lipid biosynthesis</keyword>
<dbReference type="EMBL" id="CP007586">
    <property type="protein sequence ID" value="AHY15748.1"/>
    <property type="molecule type" value="Genomic_DNA"/>
</dbReference>
<keyword evidence="9" id="KW-0460">Magnesium</keyword>
<evidence type="ECO:0000256" key="12">
    <source>
        <dbReference type="ARBA" id="ARBA00023264"/>
    </source>
</evidence>
<evidence type="ECO:0000256" key="3">
    <source>
        <dbReference type="ARBA" id="ARBA00022516"/>
    </source>
</evidence>
<dbReference type="SMART" id="SM00046">
    <property type="entry name" value="DAGKc"/>
    <property type="match status" value="1"/>
</dbReference>
<keyword evidence="7 15" id="KW-0418">Kinase</keyword>
<evidence type="ECO:0000313" key="16">
    <source>
        <dbReference type="Proteomes" id="UP000025245"/>
    </source>
</evidence>
<keyword evidence="4" id="KW-0808">Transferase</keyword>
<name>A0A1J0MYX3_STRIN</name>
<keyword evidence="11" id="KW-0594">Phospholipid biosynthesis</keyword>
<dbReference type="PANTHER" id="PTHR12358:SF106">
    <property type="entry name" value="LIPID KINASE YEGS"/>
    <property type="match status" value="1"/>
</dbReference>
<evidence type="ECO:0000256" key="1">
    <source>
        <dbReference type="ARBA" id="ARBA00001946"/>
    </source>
</evidence>
<dbReference type="GO" id="GO:0046872">
    <property type="term" value="F:metal ion binding"/>
    <property type="evidence" value="ECO:0007669"/>
    <property type="project" value="UniProtKB-KW"/>
</dbReference>
<dbReference type="RefSeq" id="WP_003099553.1">
    <property type="nucleotide sequence ID" value="NZ_CP010783.1"/>
</dbReference>
<dbReference type="InterPro" id="IPR001206">
    <property type="entry name" value="Diacylglycerol_kinase_cat_dom"/>
</dbReference>
<dbReference type="Proteomes" id="UP000269148">
    <property type="component" value="Unassembled WGS sequence"/>
</dbReference>
<comment type="cofactor">
    <cofactor evidence="1">
        <name>Mg(2+)</name>
        <dbReference type="ChEBI" id="CHEBI:18420"/>
    </cofactor>
</comment>
<dbReference type="InterPro" id="IPR005218">
    <property type="entry name" value="Diacylglycerol/lipid_kinase"/>
</dbReference>
<dbReference type="PANTHER" id="PTHR12358">
    <property type="entry name" value="SPHINGOSINE KINASE"/>
    <property type="match status" value="1"/>
</dbReference>
<reference evidence="14 16" key="1">
    <citation type="journal article" date="2014" name="Genome Announc.">
        <title>Complete Genome Sequence of a Virulent Strain, Streptococcus iniae ISET0901, Isolated from Diseased Tilapia.</title>
        <authorList>
            <person name="Pridgeon J.W."/>
            <person name="Zhang D."/>
            <person name="Zhang L."/>
        </authorList>
    </citation>
    <scope>NUCLEOTIDE SEQUENCE [LARGE SCALE GENOMIC DNA]</scope>
    <source>
        <strain evidence="14 16">ISET0901</strain>
    </source>
</reference>
<dbReference type="STRING" id="1346.BMF34_04700"/>
<dbReference type="KEGG" id="siz:SI82_04810"/>
<dbReference type="SUPFAM" id="SSF111331">
    <property type="entry name" value="NAD kinase/diacylglycerol kinase-like"/>
    <property type="match status" value="1"/>
</dbReference>
<proteinExistence type="inferred from homology"/>
<dbReference type="GO" id="GO:0008654">
    <property type="term" value="P:phospholipid biosynthetic process"/>
    <property type="evidence" value="ECO:0007669"/>
    <property type="project" value="UniProtKB-KW"/>
</dbReference>
<dbReference type="Pfam" id="PF00781">
    <property type="entry name" value="DAGK_cat"/>
    <property type="match status" value="1"/>
</dbReference>
<accession>A0A1J0MYX3</accession>
<comment type="similarity">
    <text evidence="2">Belongs to the diacylglycerol/lipid kinase family.</text>
</comment>
<keyword evidence="10" id="KW-0443">Lipid metabolism</keyword>
<dbReference type="Gene3D" id="3.40.50.10330">
    <property type="entry name" value="Probable inorganic polyphosphate/atp-NAD kinase, domain 1"/>
    <property type="match status" value="1"/>
</dbReference>
<dbReference type="InterPro" id="IPR016064">
    <property type="entry name" value="NAD/diacylglycerol_kinase_sf"/>
</dbReference>
<dbReference type="KEGG" id="siq:DQ08_04610"/>
<dbReference type="Gene3D" id="2.60.200.40">
    <property type="match status" value="1"/>
</dbReference>
<dbReference type="PROSITE" id="PS50146">
    <property type="entry name" value="DAGK"/>
    <property type="match status" value="1"/>
</dbReference>
<evidence type="ECO:0000313" key="17">
    <source>
        <dbReference type="Proteomes" id="UP000269148"/>
    </source>
</evidence>
<keyword evidence="8" id="KW-0067">ATP-binding</keyword>
<sequence length="300" mass="33195">MKTVAIFYNPKSGKKDDQLQETVKNSLINHGFSAENITIICPENSKDAFEKAKKVAQAKTDIVIPLGGDGTLNKIIGGVYEGGSFSKIGLIPSGTVNNFAKSLSIPLDVETAIKTIVAGNEKRVDICKANDNYMISSLTLGLLADIAANVTSEEKRKWGPLAFLKDSIKILRRNRSYHLSIETPQKTTIIKTRFLLITMSNTIAGFHSFSPDALVNDGLLQVYTMKKIAFFPFLKHINEFRQGDFSNAKQIKHFHTNSLKLSPVRKDHFAVARTRIDGDKSDYLPIDLTVLKEAITVIVP</sequence>
<reference evidence="15 17" key="2">
    <citation type="submission" date="2018-06" db="EMBL/GenBank/DDBJ databases">
        <title>Mutators as drivers of adaptation in pathogenic bacteria and a risk factor for host jumps and vaccine escape.</title>
        <authorList>
            <person name="Barnes A.C."/>
            <person name="Silayeva O."/>
        </authorList>
    </citation>
    <scope>NUCLEOTIDE SEQUENCE [LARGE SCALE GENOMIC DNA]</scope>
    <source>
        <strain evidence="15 17">QMA0445</strain>
    </source>
</reference>
<dbReference type="GeneID" id="35766694"/>
<dbReference type="GO" id="GO:0005524">
    <property type="term" value="F:ATP binding"/>
    <property type="evidence" value="ECO:0007669"/>
    <property type="project" value="UniProtKB-KW"/>
</dbReference>
<dbReference type="Pfam" id="PF19279">
    <property type="entry name" value="YegS_C"/>
    <property type="match status" value="1"/>
</dbReference>
<dbReference type="GO" id="GO:0004143">
    <property type="term" value="F:ATP-dependent diacylglycerol kinase activity"/>
    <property type="evidence" value="ECO:0007669"/>
    <property type="project" value="TreeGrafter"/>
</dbReference>
<keyword evidence="16" id="KW-1185">Reference proteome</keyword>
<dbReference type="OrthoDB" id="142078at2"/>
<dbReference type="InterPro" id="IPR045540">
    <property type="entry name" value="YegS/DAGK_C"/>
</dbReference>
<feature type="domain" description="DAGKc" evidence="13">
    <location>
        <begin position="1"/>
        <end position="133"/>
    </location>
</feature>
<keyword evidence="5" id="KW-0479">Metal-binding</keyword>
<evidence type="ECO:0000256" key="2">
    <source>
        <dbReference type="ARBA" id="ARBA00005983"/>
    </source>
</evidence>
<protein>
    <submittedName>
        <fullName evidence="14">DeoR faimly transcriptional regulator</fullName>
    </submittedName>
    <submittedName>
        <fullName evidence="15">Diacylglycerol kinase family lipid kinase</fullName>
    </submittedName>
</protein>
<evidence type="ECO:0000256" key="11">
    <source>
        <dbReference type="ARBA" id="ARBA00023209"/>
    </source>
</evidence>
<keyword evidence="6" id="KW-0547">Nucleotide-binding</keyword>
<dbReference type="SMR" id="A0A1J0MYX3"/>
<evidence type="ECO:0000256" key="10">
    <source>
        <dbReference type="ARBA" id="ARBA00023098"/>
    </source>
</evidence>
<keyword evidence="12" id="KW-1208">Phospholipid metabolism</keyword>
<dbReference type="InterPro" id="IPR017438">
    <property type="entry name" value="ATP-NAD_kinase_N"/>
</dbReference>